<evidence type="ECO:0000259" key="3">
    <source>
        <dbReference type="PROSITE" id="PS51388"/>
    </source>
</evidence>
<organism evidence="5 6">
    <name type="scientific">Entomortierella parvispora</name>
    <dbReference type="NCBI Taxonomy" id="205924"/>
    <lineage>
        <taxon>Eukaryota</taxon>
        <taxon>Fungi</taxon>
        <taxon>Fungi incertae sedis</taxon>
        <taxon>Mucoromycota</taxon>
        <taxon>Mortierellomycotina</taxon>
        <taxon>Mortierellomycetes</taxon>
        <taxon>Mortierellales</taxon>
        <taxon>Mortierellaceae</taxon>
        <taxon>Entomortierella</taxon>
    </lineage>
</organism>
<dbReference type="GO" id="GO:0008017">
    <property type="term" value="F:microtubule binding"/>
    <property type="evidence" value="ECO:0007669"/>
    <property type="project" value="TreeGrafter"/>
</dbReference>
<reference evidence="5" key="1">
    <citation type="submission" date="2021-11" db="EMBL/GenBank/DDBJ databases">
        <authorList>
            <person name="Herlambang A."/>
            <person name="Guo Y."/>
            <person name="Takashima Y."/>
            <person name="Nishizawa T."/>
        </authorList>
    </citation>
    <scope>NUCLEOTIDE SEQUENCE</scope>
    <source>
        <strain evidence="5">E1425</strain>
    </source>
</reference>
<sequence length="666" mass="76137">MFESEEYQNIIDKINKIRSYGLNKMITIPQIAILGDQSSGKSSVLEAITKLSFPRNIDTCTRFATQVSLRQSERAGLSAHIDDEHDFNKKYNAMEATANINPIINEANRILCSRVEISDKVLEITISGPTLSPLTVIDLPGYINTTVDGQDKSIVETIRTINTRYIKDSRTIILAVVPANVDLNNIFVLGEAERYDPSNERTIPIVTKPDTVEDDLLPSLVETILNKRKFMRLGYLVMKNSSFRDIELPWDTARLKEEEFFNSSPLWAQVPESRKGRASVEKFLGRLLVDHIKKELPQLKLEVLALIGVCEKEIAVLGPPVSNLTSAKQKYLSSIMNLKSSLTELLDGRYTLEYINAQKAETTAEPNPVLDEDDDSNDLSVPALTTDQGFIRSGLYKRYENFSNALNKDKFILSKDKVTELVIRYKGNELPGFISFTTFTQIYTQTLSHWHDITKVRVLDMHRYFFKAVSDYIAFTSDPLLKNVLQLEFAKFYSSQIIKIDDVVENIFTDEGSPFTMNKYYFDTIMKKRQEKAEKKQREQLDKWKGHIEQATLGTKVLNSTNYANCLNTLKIEDWTVSENEKHAVEDLTDELLSYCKVARKRIVDVVVLQSIERYMIKQINLYFDLLIAVDDNTISSMLLESPSKIAQRDEIQNRLHVLQKSLLEL</sequence>
<dbReference type="GO" id="GO:0003924">
    <property type="term" value="F:GTPase activity"/>
    <property type="evidence" value="ECO:0007669"/>
    <property type="project" value="InterPro"/>
</dbReference>
<dbReference type="Gene3D" id="3.40.50.300">
    <property type="entry name" value="P-loop containing nucleotide triphosphate hydrolases"/>
    <property type="match status" value="1"/>
</dbReference>
<keyword evidence="1" id="KW-0547">Nucleotide-binding</keyword>
<dbReference type="GO" id="GO:0016020">
    <property type="term" value="C:membrane"/>
    <property type="evidence" value="ECO:0007669"/>
    <property type="project" value="TreeGrafter"/>
</dbReference>
<dbReference type="GO" id="GO:0005739">
    <property type="term" value="C:mitochondrion"/>
    <property type="evidence" value="ECO:0007669"/>
    <property type="project" value="TreeGrafter"/>
</dbReference>
<dbReference type="OrthoDB" id="5061070at2759"/>
<gene>
    <name evidence="5" type="ORF">EMPS_00775</name>
</gene>
<evidence type="ECO:0000313" key="5">
    <source>
        <dbReference type="EMBL" id="GJJ68429.1"/>
    </source>
</evidence>
<dbReference type="GO" id="GO:0016559">
    <property type="term" value="P:peroxisome fission"/>
    <property type="evidence" value="ECO:0007669"/>
    <property type="project" value="TreeGrafter"/>
</dbReference>
<feature type="domain" description="GED" evidence="3">
    <location>
        <begin position="585"/>
        <end position="666"/>
    </location>
</feature>
<dbReference type="GO" id="GO:0048312">
    <property type="term" value="P:intracellular distribution of mitochondria"/>
    <property type="evidence" value="ECO:0007669"/>
    <property type="project" value="TreeGrafter"/>
</dbReference>
<feature type="domain" description="Dynamin-type G" evidence="4">
    <location>
        <begin position="25"/>
        <end position="297"/>
    </location>
</feature>
<evidence type="ECO:0000256" key="2">
    <source>
        <dbReference type="ARBA" id="ARBA00023134"/>
    </source>
</evidence>
<dbReference type="AlphaFoldDB" id="A0A9P3H1M5"/>
<dbReference type="PANTHER" id="PTHR11566:SF21">
    <property type="entry name" value="DYNAMIN RELATED PROTEIN 1, ISOFORM A"/>
    <property type="match status" value="1"/>
</dbReference>
<dbReference type="Pfam" id="PF00350">
    <property type="entry name" value="Dynamin_N"/>
    <property type="match status" value="1"/>
</dbReference>
<dbReference type="PRINTS" id="PR00195">
    <property type="entry name" value="DYNAMIN"/>
</dbReference>
<dbReference type="InterPro" id="IPR027417">
    <property type="entry name" value="P-loop_NTPase"/>
</dbReference>
<evidence type="ECO:0000313" key="6">
    <source>
        <dbReference type="Proteomes" id="UP000827284"/>
    </source>
</evidence>
<dbReference type="SUPFAM" id="SSF52540">
    <property type="entry name" value="P-loop containing nucleoside triphosphate hydrolases"/>
    <property type="match status" value="1"/>
</dbReference>
<dbReference type="InterPro" id="IPR000375">
    <property type="entry name" value="Dynamin_stalk"/>
</dbReference>
<dbReference type="InterPro" id="IPR022812">
    <property type="entry name" value="Dynamin"/>
</dbReference>
<reference evidence="5" key="2">
    <citation type="journal article" date="2022" name="Microbiol. Resour. Announc.">
        <title>Whole-Genome Sequence of Entomortierella parvispora E1425, a Mucoromycotan Fungus Associated with Burkholderiaceae-Related Endosymbiotic Bacteria.</title>
        <authorList>
            <person name="Herlambang A."/>
            <person name="Guo Y."/>
            <person name="Takashima Y."/>
            <person name="Narisawa K."/>
            <person name="Ohta H."/>
            <person name="Nishizawa T."/>
        </authorList>
    </citation>
    <scope>NUCLEOTIDE SEQUENCE</scope>
    <source>
        <strain evidence="5">E1425</strain>
    </source>
</reference>
<dbReference type="CDD" id="cd08771">
    <property type="entry name" value="DLP_1"/>
    <property type="match status" value="1"/>
</dbReference>
<dbReference type="EMBL" id="BQFW01000001">
    <property type="protein sequence ID" value="GJJ68429.1"/>
    <property type="molecule type" value="Genomic_DNA"/>
</dbReference>
<dbReference type="SMART" id="SM00053">
    <property type="entry name" value="DYNc"/>
    <property type="match status" value="1"/>
</dbReference>
<proteinExistence type="predicted"/>
<protein>
    <recommendedName>
        <fullName evidence="7">Dynamin-type G domain-containing protein</fullName>
    </recommendedName>
</protein>
<dbReference type="PROSITE" id="PS51718">
    <property type="entry name" value="G_DYNAMIN_2"/>
    <property type="match status" value="1"/>
</dbReference>
<dbReference type="Gene3D" id="1.20.120.1240">
    <property type="entry name" value="Dynamin, middle domain"/>
    <property type="match status" value="1"/>
</dbReference>
<evidence type="ECO:0000256" key="1">
    <source>
        <dbReference type="ARBA" id="ARBA00022741"/>
    </source>
</evidence>
<evidence type="ECO:0008006" key="7">
    <source>
        <dbReference type="Google" id="ProtNLM"/>
    </source>
</evidence>
<dbReference type="PROSITE" id="PS51388">
    <property type="entry name" value="GED"/>
    <property type="match status" value="1"/>
</dbReference>
<dbReference type="Proteomes" id="UP000827284">
    <property type="component" value="Unassembled WGS sequence"/>
</dbReference>
<dbReference type="InterPro" id="IPR045063">
    <property type="entry name" value="Dynamin_N"/>
</dbReference>
<dbReference type="GO" id="GO:0005874">
    <property type="term" value="C:microtubule"/>
    <property type="evidence" value="ECO:0007669"/>
    <property type="project" value="TreeGrafter"/>
</dbReference>
<dbReference type="InterPro" id="IPR001401">
    <property type="entry name" value="Dynamin_GTPase"/>
</dbReference>
<dbReference type="GO" id="GO:0006897">
    <property type="term" value="P:endocytosis"/>
    <property type="evidence" value="ECO:0007669"/>
    <property type="project" value="TreeGrafter"/>
</dbReference>
<comment type="caution">
    <text evidence="5">The sequence shown here is derived from an EMBL/GenBank/DDBJ whole genome shotgun (WGS) entry which is preliminary data.</text>
</comment>
<evidence type="ECO:0000259" key="4">
    <source>
        <dbReference type="PROSITE" id="PS51718"/>
    </source>
</evidence>
<accession>A0A9P3H1M5</accession>
<dbReference type="InterPro" id="IPR020850">
    <property type="entry name" value="GED_dom"/>
</dbReference>
<name>A0A9P3H1M5_9FUNG</name>
<dbReference type="GO" id="GO:0005525">
    <property type="term" value="F:GTP binding"/>
    <property type="evidence" value="ECO:0007669"/>
    <property type="project" value="InterPro"/>
</dbReference>
<dbReference type="Pfam" id="PF01031">
    <property type="entry name" value="Dynamin_M"/>
    <property type="match status" value="1"/>
</dbReference>
<dbReference type="GO" id="GO:0000266">
    <property type="term" value="P:mitochondrial fission"/>
    <property type="evidence" value="ECO:0007669"/>
    <property type="project" value="TreeGrafter"/>
</dbReference>
<dbReference type="PANTHER" id="PTHR11566">
    <property type="entry name" value="DYNAMIN"/>
    <property type="match status" value="1"/>
</dbReference>
<dbReference type="InterPro" id="IPR030381">
    <property type="entry name" value="G_DYNAMIN_dom"/>
</dbReference>
<keyword evidence="2" id="KW-0342">GTP-binding</keyword>
<keyword evidence="6" id="KW-1185">Reference proteome</keyword>